<evidence type="ECO:0000256" key="3">
    <source>
        <dbReference type="ARBA" id="ARBA00022448"/>
    </source>
</evidence>
<dbReference type="PANTHER" id="PTHR36838:SF1">
    <property type="entry name" value="SLR1864 PROTEIN"/>
    <property type="match status" value="1"/>
</dbReference>
<dbReference type="InterPro" id="IPR004776">
    <property type="entry name" value="Mem_transp_PIN-like"/>
</dbReference>
<dbReference type="PANTHER" id="PTHR36838">
    <property type="entry name" value="AUXIN EFFLUX CARRIER FAMILY PROTEIN"/>
    <property type="match status" value="1"/>
</dbReference>
<dbReference type="InterPro" id="IPR038770">
    <property type="entry name" value="Na+/solute_symporter_sf"/>
</dbReference>
<keyword evidence="7 8" id="KW-0472">Membrane</keyword>
<gene>
    <name evidence="9" type="ORF">FVW59_04405</name>
</gene>
<proteinExistence type="inferred from homology"/>
<feature type="transmembrane region" description="Helical" evidence="8">
    <location>
        <begin position="286"/>
        <end position="306"/>
    </location>
</feature>
<dbReference type="Gene3D" id="1.20.1530.20">
    <property type="match status" value="1"/>
</dbReference>
<comment type="caution">
    <text evidence="9">The sequence shown here is derived from an EMBL/GenBank/DDBJ whole genome shotgun (WGS) entry which is preliminary data.</text>
</comment>
<sequence>MFLVLETTLPVFVLVALGFVAGRTSVLPAAGVASLGAFVIYLALPAVLFLALAQDFDHSTLDVAVLAAYVGASLALQLTVTWIALRWRRRSLHEAVALGTGTVHANSALVGLPIGLALFGPGAAVMLAFYVSFEMVVLFPLMTVLAGWRERRGNNGLTRHCLQTVVPLAKNPLILAIAAGFLTRQLSITLPQVLETSLLSLSNACVPVALLYIGAVLATQRLSGEGRQLAFIATGKLILHPAAVALVLFALPAADPLQAKAAIINAGMPLATVFPLLAARCDQGRFWPGAVVVTTLLSFLTLTVLIKLTGLAS</sequence>
<dbReference type="AlphaFoldDB" id="A0A5C8ZXC5"/>
<evidence type="ECO:0000256" key="2">
    <source>
        <dbReference type="ARBA" id="ARBA00010145"/>
    </source>
</evidence>
<keyword evidence="4" id="KW-1003">Cell membrane</keyword>
<evidence type="ECO:0000256" key="5">
    <source>
        <dbReference type="ARBA" id="ARBA00022692"/>
    </source>
</evidence>
<evidence type="ECO:0000256" key="1">
    <source>
        <dbReference type="ARBA" id="ARBA00004651"/>
    </source>
</evidence>
<comment type="subcellular location">
    <subcellularLocation>
        <location evidence="1">Cell membrane</location>
        <topology evidence="1">Multi-pass membrane protein</topology>
    </subcellularLocation>
</comment>
<feature type="transmembrane region" description="Helical" evidence="8">
    <location>
        <begin position="64"/>
        <end position="85"/>
    </location>
</feature>
<evidence type="ECO:0000313" key="9">
    <source>
        <dbReference type="EMBL" id="TXS93108.1"/>
    </source>
</evidence>
<protein>
    <submittedName>
        <fullName evidence="9">AEC family transporter</fullName>
    </submittedName>
</protein>
<feature type="transmembrane region" description="Helical" evidence="8">
    <location>
        <begin position="6"/>
        <end position="22"/>
    </location>
</feature>
<evidence type="ECO:0000256" key="4">
    <source>
        <dbReference type="ARBA" id="ARBA00022475"/>
    </source>
</evidence>
<keyword evidence="5 8" id="KW-0812">Transmembrane</keyword>
<dbReference type="GO" id="GO:0005886">
    <property type="term" value="C:plasma membrane"/>
    <property type="evidence" value="ECO:0007669"/>
    <property type="project" value="UniProtKB-SubCell"/>
</dbReference>
<dbReference type="Proteomes" id="UP000321933">
    <property type="component" value="Unassembled WGS sequence"/>
</dbReference>
<organism evidence="9 10">
    <name type="scientific">Parahaliea aestuarii</name>
    <dbReference type="NCBI Taxonomy" id="1852021"/>
    <lineage>
        <taxon>Bacteria</taxon>
        <taxon>Pseudomonadati</taxon>
        <taxon>Pseudomonadota</taxon>
        <taxon>Gammaproteobacteria</taxon>
        <taxon>Cellvibrionales</taxon>
        <taxon>Halieaceae</taxon>
        <taxon>Parahaliea</taxon>
    </lineage>
</organism>
<evidence type="ECO:0000256" key="8">
    <source>
        <dbReference type="SAM" id="Phobius"/>
    </source>
</evidence>
<keyword evidence="3" id="KW-0813">Transport</keyword>
<feature type="transmembrane region" description="Helical" evidence="8">
    <location>
        <begin position="229"/>
        <end position="251"/>
    </location>
</feature>
<evidence type="ECO:0000256" key="7">
    <source>
        <dbReference type="ARBA" id="ARBA00023136"/>
    </source>
</evidence>
<name>A0A5C8ZXC5_9GAMM</name>
<comment type="similarity">
    <text evidence="2">Belongs to the auxin efflux carrier (TC 2.A.69) family.</text>
</comment>
<accession>A0A5C8ZXC5</accession>
<dbReference type="OrthoDB" id="9810457at2"/>
<evidence type="ECO:0000256" key="6">
    <source>
        <dbReference type="ARBA" id="ARBA00022989"/>
    </source>
</evidence>
<keyword evidence="10" id="KW-1185">Reference proteome</keyword>
<feature type="transmembrane region" description="Helical" evidence="8">
    <location>
        <begin position="29"/>
        <end position="52"/>
    </location>
</feature>
<feature type="transmembrane region" description="Helical" evidence="8">
    <location>
        <begin position="257"/>
        <end position="279"/>
    </location>
</feature>
<reference evidence="9 10" key="1">
    <citation type="submission" date="2019-08" db="EMBL/GenBank/DDBJ databases">
        <title>Parahaliea maris sp. nov., isolated from the surface seawater.</title>
        <authorList>
            <person name="Liu Y."/>
        </authorList>
    </citation>
    <scope>NUCLEOTIDE SEQUENCE [LARGE SCALE GENOMIC DNA]</scope>
    <source>
        <strain evidence="9 10">S2-26</strain>
    </source>
</reference>
<dbReference type="GO" id="GO:0055085">
    <property type="term" value="P:transmembrane transport"/>
    <property type="evidence" value="ECO:0007669"/>
    <property type="project" value="InterPro"/>
</dbReference>
<feature type="transmembrane region" description="Helical" evidence="8">
    <location>
        <begin position="198"/>
        <end position="217"/>
    </location>
</feature>
<dbReference type="Pfam" id="PF03547">
    <property type="entry name" value="Mem_trans"/>
    <property type="match status" value="1"/>
</dbReference>
<dbReference type="EMBL" id="VRYZ01000002">
    <property type="protein sequence ID" value="TXS93108.1"/>
    <property type="molecule type" value="Genomic_DNA"/>
</dbReference>
<feature type="transmembrane region" description="Helical" evidence="8">
    <location>
        <begin position="168"/>
        <end position="186"/>
    </location>
</feature>
<feature type="transmembrane region" description="Helical" evidence="8">
    <location>
        <begin position="97"/>
        <end position="119"/>
    </location>
</feature>
<evidence type="ECO:0000313" key="10">
    <source>
        <dbReference type="Proteomes" id="UP000321933"/>
    </source>
</evidence>
<feature type="transmembrane region" description="Helical" evidence="8">
    <location>
        <begin position="125"/>
        <end position="148"/>
    </location>
</feature>
<keyword evidence="6 8" id="KW-1133">Transmembrane helix</keyword>